<feature type="transmembrane region" description="Helical" evidence="2">
    <location>
        <begin position="122"/>
        <end position="144"/>
    </location>
</feature>
<evidence type="ECO:0000256" key="2">
    <source>
        <dbReference type="SAM" id="Phobius"/>
    </source>
</evidence>
<dbReference type="AlphaFoldDB" id="A0A167KJG3"/>
<evidence type="ECO:0000256" key="1">
    <source>
        <dbReference type="SAM" id="MobiDB-lite"/>
    </source>
</evidence>
<dbReference type="STRING" id="1330018.A0A167KJG3"/>
<feature type="transmembrane region" description="Helical" evidence="2">
    <location>
        <begin position="92"/>
        <end position="115"/>
    </location>
</feature>
<sequence>MGNFTFDYAYGVGCWCAAALWGVFTVLFIICLWLVRRTDGLKRVQVIAVIALYILGTASVALGLATAIQGFILTSTSAARLAYFSNVAQPLIVANTFIYIIMLCISDLVLVWRCWLVWNKKWVIAMLPILMVVGQVAAGCGAVGQYLGPNMPGDYAIRPWATAMYAMSLATNITLSLLIAGRLWWVMRASSQYVVGGRHGTYGALRLVIESGLAITSAKIIEFVLFQMAFLNNAQNEAIFVMYLAMPQILGIIPTLIILSIQTGVSPAGVYSVSTTAGSSTAPPSTAKRTLPRRGSNVYGQKVSSEMPTVSVETATYKDTDDSDVELASRRATGSSIV</sequence>
<evidence type="ECO:0000313" key="3">
    <source>
        <dbReference type="EMBL" id="KZO94708.1"/>
    </source>
</evidence>
<keyword evidence="2" id="KW-0472">Membrane</keyword>
<dbReference type="EMBL" id="KV417293">
    <property type="protein sequence ID" value="KZO94708.1"/>
    <property type="molecule type" value="Genomic_DNA"/>
</dbReference>
<feature type="compositionally biased region" description="Low complexity" evidence="1">
    <location>
        <begin position="274"/>
        <end position="287"/>
    </location>
</feature>
<feature type="compositionally biased region" description="Polar residues" evidence="1">
    <location>
        <begin position="298"/>
        <end position="314"/>
    </location>
</feature>
<protein>
    <submittedName>
        <fullName evidence="3">Uncharacterized protein</fullName>
    </submittedName>
</protein>
<evidence type="ECO:0000313" key="4">
    <source>
        <dbReference type="Proteomes" id="UP000076738"/>
    </source>
</evidence>
<gene>
    <name evidence="3" type="ORF">CALVIDRAFT_197970</name>
</gene>
<name>A0A167KJG3_CALVF</name>
<organism evidence="3 4">
    <name type="scientific">Calocera viscosa (strain TUFC12733)</name>
    <dbReference type="NCBI Taxonomy" id="1330018"/>
    <lineage>
        <taxon>Eukaryota</taxon>
        <taxon>Fungi</taxon>
        <taxon>Dikarya</taxon>
        <taxon>Basidiomycota</taxon>
        <taxon>Agaricomycotina</taxon>
        <taxon>Dacrymycetes</taxon>
        <taxon>Dacrymycetales</taxon>
        <taxon>Dacrymycetaceae</taxon>
        <taxon>Calocera</taxon>
    </lineage>
</organism>
<reference evidence="3 4" key="1">
    <citation type="journal article" date="2016" name="Mol. Biol. Evol.">
        <title>Comparative Genomics of Early-Diverging Mushroom-Forming Fungi Provides Insights into the Origins of Lignocellulose Decay Capabilities.</title>
        <authorList>
            <person name="Nagy L.G."/>
            <person name="Riley R."/>
            <person name="Tritt A."/>
            <person name="Adam C."/>
            <person name="Daum C."/>
            <person name="Floudas D."/>
            <person name="Sun H."/>
            <person name="Yadav J.S."/>
            <person name="Pangilinan J."/>
            <person name="Larsson K.H."/>
            <person name="Matsuura K."/>
            <person name="Barry K."/>
            <person name="Labutti K."/>
            <person name="Kuo R."/>
            <person name="Ohm R.A."/>
            <person name="Bhattacharya S.S."/>
            <person name="Shirouzu T."/>
            <person name="Yoshinaga Y."/>
            <person name="Martin F.M."/>
            <person name="Grigoriev I.V."/>
            <person name="Hibbett D.S."/>
        </authorList>
    </citation>
    <scope>NUCLEOTIDE SEQUENCE [LARGE SCALE GENOMIC DNA]</scope>
    <source>
        <strain evidence="3 4">TUFC12733</strain>
    </source>
</reference>
<feature type="transmembrane region" description="Helical" evidence="2">
    <location>
        <begin position="207"/>
        <end position="226"/>
    </location>
</feature>
<feature type="transmembrane region" description="Helical" evidence="2">
    <location>
        <begin position="238"/>
        <end position="259"/>
    </location>
</feature>
<accession>A0A167KJG3</accession>
<keyword evidence="2" id="KW-0812">Transmembrane</keyword>
<feature type="region of interest" description="Disordered" evidence="1">
    <location>
        <begin position="274"/>
        <end position="338"/>
    </location>
</feature>
<feature type="transmembrane region" description="Helical" evidence="2">
    <location>
        <begin position="47"/>
        <end position="72"/>
    </location>
</feature>
<keyword evidence="4" id="KW-1185">Reference proteome</keyword>
<keyword evidence="2" id="KW-1133">Transmembrane helix</keyword>
<dbReference type="OrthoDB" id="3357408at2759"/>
<dbReference type="Proteomes" id="UP000076738">
    <property type="component" value="Unassembled WGS sequence"/>
</dbReference>
<feature type="transmembrane region" description="Helical" evidence="2">
    <location>
        <begin position="164"/>
        <end position="186"/>
    </location>
</feature>
<proteinExistence type="predicted"/>
<feature type="transmembrane region" description="Helical" evidence="2">
    <location>
        <begin position="12"/>
        <end position="35"/>
    </location>
</feature>